<dbReference type="RefSeq" id="WP_324667748.1">
    <property type="nucleotide sequence ID" value="NZ_CP141614.1"/>
</dbReference>
<protein>
    <submittedName>
        <fullName evidence="2">Anti-sigma factor domain-containing protein</fullName>
    </submittedName>
</protein>
<gene>
    <name evidence="2" type="ORF">VLY81_08560</name>
</gene>
<sequence>MRGLVLERLGEERAVLLTSDGQFVRVRLRGGASPGDEAWGEPDVRMWEGLRAALGGWQRRRR</sequence>
<name>A0ABZ1BLP0_9FIRM</name>
<keyword evidence="3" id="KW-1185">Reference proteome</keyword>
<dbReference type="InterPro" id="IPR024449">
    <property type="entry name" value="Anti-sigma_RsgI_N"/>
</dbReference>
<evidence type="ECO:0000313" key="3">
    <source>
        <dbReference type="Proteomes" id="UP001333102"/>
    </source>
</evidence>
<reference evidence="3" key="1">
    <citation type="submission" date="2023-12" db="EMBL/GenBank/DDBJ databases">
        <title>Novel isolates from deep terrestrial aquifers shed light on the physiology and ecology of the class Limnochordia.</title>
        <authorList>
            <person name="Karnachuk O.V."/>
            <person name="Lukina A.P."/>
            <person name="Avakyan M.R."/>
            <person name="Kadnikov V."/>
            <person name="Begmatov S."/>
            <person name="Beletsky A.V."/>
            <person name="Mardanov A.V."/>
            <person name="Ravin N.V."/>
        </authorList>
    </citation>
    <scope>NUCLEOTIDE SEQUENCE [LARGE SCALE GENOMIC DNA]</scope>
    <source>
        <strain evidence="3">LN</strain>
    </source>
</reference>
<accession>A0ABZ1BLP0</accession>
<feature type="domain" description="RsgI N-terminal anti-sigma" evidence="1">
    <location>
        <begin position="2"/>
        <end position="40"/>
    </location>
</feature>
<evidence type="ECO:0000259" key="1">
    <source>
        <dbReference type="Pfam" id="PF12791"/>
    </source>
</evidence>
<dbReference type="Pfam" id="PF12791">
    <property type="entry name" value="RsgI_N"/>
    <property type="match status" value="1"/>
</dbReference>
<proteinExistence type="predicted"/>
<organism evidence="2 3">
    <name type="scientific">Geochorda subterranea</name>
    <dbReference type="NCBI Taxonomy" id="3109564"/>
    <lineage>
        <taxon>Bacteria</taxon>
        <taxon>Bacillati</taxon>
        <taxon>Bacillota</taxon>
        <taxon>Limnochordia</taxon>
        <taxon>Limnochordales</taxon>
        <taxon>Geochordaceae</taxon>
        <taxon>Geochorda</taxon>
    </lineage>
</organism>
<dbReference type="Proteomes" id="UP001333102">
    <property type="component" value="Chromosome"/>
</dbReference>
<dbReference type="EMBL" id="CP141614">
    <property type="protein sequence ID" value="WRP13503.1"/>
    <property type="molecule type" value="Genomic_DNA"/>
</dbReference>
<evidence type="ECO:0000313" key="2">
    <source>
        <dbReference type="EMBL" id="WRP13503.1"/>
    </source>
</evidence>